<dbReference type="InterPro" id="IPR036055">
    <property type="entry name" value="LDL_receptor-like_sf"/>
</dbReference>
<keyword evidence="7" id="KW-1185">Reference proteome</keyword>
<dbReference type="AlphaFoldDB" id="A0A8T1MXV7"/>
<keyword evidence="4" id="KW-0812">Transmembrane</keyword>
<feature type="compositionally biased region" description="Polar residues" evidence="3">
    <location>
        <begin position="550"/>
        <end position="567"/>
    </location>
</feature>
<evidence type="ECO:0000256" key="3">
    <source>
        <dbReference type="SAM" id="MobiDB-lite"/>
    </source>
</evidence>
<feature type="transmembrane region" description="Helical" evidence="4">
    <location>
        <begin position="248"/>
        <end position="268"/>
    </location>
</feature>
<evidence type="ECO:0000256" key="1">
    <source>
        <dbReference type="ARBA" id="ARBA00023157"/>
    </source>
</evidence>
<dbReference type="InterPro" id="IPR002172">
    <property type="entry name" value="LDrepeatLR_classA_rpt"/>
</dbReference>
<sequence length="611" mass="68156">MRCIVIYIGLLSQILLCTAWTSYEEYFILPENSVYCKDYQSFRRFSLSRQMSFTTGIYNASWNHLFYVCKVRIHPNGRLLHYSYPQGHTSYWFHRLRVDIRFASCGDVLTIGFIPEETTQQLLQPEELQLTCHEAFPKIFDSKHRIISLSWRTESGSTDLITSELDVQMSAYMRFEGNFGLVDKIQRCEAGSGFWCGNDTAVCIYGQMRCDQADGCFDGGSDEVGCPPPRNYTAPPPVRKPWGTWTTYLPWTAICLIPLILIFVLGLICTPRKSLEDLGDEETNQLKVNSPLSRTPSSASASSCDSPRSTHSAIAIPHRVTNDIIPRASSSPDLPAADLTHTVVVSEPVSLDCQRQISAIHYFNCSQGVGQISAPPALSTSSQGQPLTFLRDGRIVSFKLPEETTGEPGAYTEHLEKAQDSSTRIKAHVDGKFEGCVKAEKIFGAQNNTFALPAHFEMAAVRIRDKTEQVFQKQQSIRSAKCSEETDAWPLLNFHTRIPPKPQTVISPNNSTDPLKHVIHSLADDNSSSTESHLEDVAPFRKPDHRTCLQPNGQPNGGLFSSVSAVMQNGPDRGQQTDQQKLHAPTKVAFLKHPLDSPSESCDRSSDYLLL</sequence>
<feature type="compositionally biased region" description="Low complexity" evidence="3">
    <location>
        <begin position="290"/>
        <end position="310"/>
    </location>
</feature>
<reference evidence="6 7" key="2">
    <citation type="journal article" date="2021" name="Genomics">
        <title>High-quality reference genome for Clonorchis sinensis.</title>
        <authorList>
            <person name="Young N.D."/>
            <person name="Stroehlein A.J."/>
            <person name="Kinkar L."/>
            <person name="Wang T."/>
            <person name="Sohn W.M."/>
            <person name="Chang B.C.H."/>
            <person name="Kaur P."/>
            <person name="Weisz D."/>
            <person name="Dudchenko O."/>
            <person name="Aiden E.L."/>
            <person name="Korhonen P.K."/>
            <person name="Gasser R.B."/>
        </authorList>
    </citation>
    <scope>NUCLEOTIDE SEQUENCE [LARGE SCALE GENOMIC DNA]</scope>
    <source>
        <strain evidence="6">Cs-k2</strain>
    </source>
</reference>
<dbReference type="EMBL" id="NIRI02000010">
    <property type="protein sequence ID" value="KAG5453746.1"/>
    <property type="molecule type" value="Genomic_DNA"/>
</dbReference>
<evidence type="ECO:0000256" key="2">
    <source>
        <dbReference type="PROSITE-ProRule" id="PRU00124"/>
    </source>
</evidence>
<evidence type="ECO:0000313" key="6">
    <source>
        <dbReference type="EMBL" id="KAG5453746.1"/>
    </source>
</evidence>
<evidence type="ECO:0000256" key="5">
    <source>
        <dbReference type="SAM" id="SignalP"/>
    </source>
</evidence>
<proteinExistence type="predicted"/>
<accession>A0A8T1MXV7</accession>
<comment type="caution">
    <text evidence="2">Lacks conserved residue(s) required for the propagation of feature annotation.</text>
</comment>
<evidence type="ECO:0000256" key="4">
    <source>
        <dbReference type="SAM" id="Phobius"/>
    </source>
</evidence>
<keyword evidence="1" id="KW-1015">Disulfide bond</keyword>
<reference evidence="6 7" key="1">
    <citation type="journal article" date="2018" name="Biotechnol. Adv.">
        <title>Improved genomic resources and new bioinformatic workflow for the carcinogenic parasite Clonorchis sinensis: Biotechnological implications.</title>
        <authorList>
            <person name="Wang D."/>
            <person name="Korhonen P.K."/>
            <person name="Gasser R.B."/>
            <person name="Young N.D."/>
        </authorList>
    </citation>
    <scope>NUCLEOTIDE SEQUENCE [LARGE SCALE GENOMIC DNA]</scope>
    <source>
        <strain evidence="6">Cs-k2</strain>
    </source>
</reference>
<feature type="region of interest" description="Disordered" evidence="3">
    <location>
        <begin position="550"/>
        <end position="581"/>
    </location>
</feature>
<feature type="signal peptide" evidence="5">
    <location>
        <begin position="1"/>
        <end position="19"/>
    </location>
</feature>
<organism evidence="6 7">
    <name type="scientific">Clonorchis sinensis</name>
    <name type="common">Chinese liver fluke</name>
    <dbReference type="NCBI Taxonomy" id="79923"/>
    <lineage>
        <taxon>Eukaryota</taxon>
        <taxon>Metazoa</taxon>
        <taxon>Spiralia</taxon>
        <taxon>Lophotrochozoa</taxon>
        <taxon>Platyhelminthes</taxon>
        <taxon>Trematoda</taxon>
        <taxon>Digenea</taxon>
        <taxon>Opisthorchiida</taxon>
        <taxon>Opisthorchiata</taxon>
        <taxon>Opisthorchiidae</taxon>
        <taxon>Clonorchis</taxon>
    </lineage>
</organism>
<protein>
    <submittedName>
        <fullName evidence="6">Uncharacterized protein</fullName>
    </submittedName>
</protein>
<comment type="caution">
    <text evidence="6">The sequence shown here is derived from an EMBL/GenBank/DDBJ whole genome shotgun (WGS) entry which is preliminary data.</text>
</comment>
<keyword evidence="5" id="KW-0732">Signal</keyword>
<keyword evidence="4" id="KW-1133">Transmembrane helix</keyword>
<name>A0A8T1MXV7_CLOSI</name>
<feature type="chain" id="PRO_5035750174" evidence="5">
    <location>
        <begin position="20"/>
        <end position="611"/>
    </location>
</feature>
<keyword evidence="4" id="KW-0472">Membrane</keyword>
<dbReference type="PROSITE" id="PS50068">
    <property type="entry name" value="LDLRA_2"/>
    <property type="match status" value="1"/>
</dbReference>
<dbReference type="OrthoDB" id="6241805at2759"/>
<feature type="region of interest" description="Disordered" evidence="3">
    <location>
        <begin position="286"/>
        <end position="312"/>
    </location>
</feature>
<evidence type="ECO:0000313" key="7">
    <source>
        <dbReference type="Proteomes" id="UP000286415"/>
    </source>
</evidence>
<gene>
    <name evidence="6" type="ORF">CSKR_102368</name>
</gene>
<dbReference type="Gene3D" id="4.10.400.10">
    <property type="entry name" value="Low-density Lipoprotein Receptor"/>
    <property type="match status" value="1"/>
</dbReference>
<dbReference type="Proteomes" id="UP000286415">
    <property type="component" value="Unassembled WGS sequence"/>
</dbReference>